<dbReference type="InterPro" id="IPR001608">
    <property type="entry name" value="Ala_racemase_N"/>
</dbReference>
<dbReference type="PANTHER" id="PTHR30511">
    <property type="entry name" value="ALANINE RACEMASE"/>
    <property type="match status" value="1"/>
</dbReference>
<dbReference type="PROSITE" id="PS50042">
    <property type="entry name" value="CNMP_BINDING_3"/>
    <property type="match status" value="1"/>
</dbReference>
<dbReference type="GO" id="GO:0008784">
    <property type="term" value="F:alanine racemase activity"/>
    <property type="evidence" value="ECO:0007669"/>
    <property type="project" value="UniProtKB-EC"/>
</dbReference>
<dbReference type="Pfam" id="PF00842">
    <property type="entry name" value="Ala_racemase_C"/>
    <property type="match status" value="1"/>
</dbReference>
<dbReference type="EC" id="5.1.1.1" evidence="3"/>
<evidence type="ECO:0000256" key="5">
    <source>
        <dbReference type="ARBA" id="ARBA00023235"/>
    </source>
</evidence>
<dbReference type="SUPFAM" id="SSF50621">
    <property type="entry name" value="Alanine racemase C-terminal domain-like"/>
    <property type="match status" value="1"/>
</dbReference>
<dbReference type="SMART" id="SM01005">
    <property type="entry name" value="Ala_racemase_C"/>
    <property type="match status" value="1"/>
</dbReference>
<dbReference type="Gene3D" id="3.20.20.10">
    <property type="entry name" value="Alanine racemase"/>
    <property type="match status" value="1"/>
</dbReference>
<dbReference type="EMBL" id="CP000699">
    <property type="protein sequence ID" value="ABQ70479.1"/>
    <property type="molecule type" value="Genomic_DNA"/>
</dbReference>
<reference evidence="8 9" key="1">
    <citation type="journal article" date="2010" name="J. Bacteriol.">
        <title>Genome sequence of the dioxin-mineralizing bacterium Sphingomonas wittichii RW1.</title>
        <authorList>
            <person name="Miller T.R."/>
            <person name="Delcher A.L."/>
            <person name="Salzberg S.L."/>
            <person name="Saunders E."/>
            <person name="Detter J.C."/>
            <person name="Halden R.U."/>
        </authorList>
    </citation>
    <scope>NUCLEOTIDE SEQUENCE [LARGE SCALE GENOMIC DNA]</scope>
    <source>
        <strain evidence="9">DSM 6014 / CCUG 31198 / JCM 15750 / NBRC 105917 / EY 4224 / RW1</strain>
    </source>
</reference>
<dbReference type="PRINTS" id="PR00992">
    <property type="entry name" value="ALARACEMASE"/>
</dbReference>
<dbReference type="GO" id="GO:0030170">
    <property type="term" value="F:pyridoxal phosphate binding"/>
    <property type="evidence" value="ECO:0007669"/>
    <property type="project" value="TreeGrafter"/>
</dbReference>
<proteinExistence type="predicted"/>
<evidence type="ECO:0000259" key="7">
    <source>
        <dbReference type="PROSITE" id="PS50042"/>
    </source>
</evidence>
<name>A0A9J9HFG8_RHIWR</name>
<evidence type="ECO:0000313" key="8">
    <source>
        <dbReference type="EMBL" id="ABQ70479.1"/>
    </source>
</evidence>
<evidence type="ECO:0000256" key="3">
    <source>
        <dbReference type="ARBA" id="ARBA00013089"/>
    </source>
</evidence>
<sequence>MNCLEVHRDIGVHEVADRRGNAFQLDERAFHANVEQVRRLLPPGTKIYQCAKGDGYGVGVERIVCLGVRAGVDGFCLGTPEEALRAKCVAAGRPVLLFAGCDPAALGEMVEAGIIVSISSVEGCEALLRSGATGDVFFKLDCGFRRYGLNEPDLRTVLARVRRQSSVRCIGAYSHFGSRADEIVDGGLPLFDRLTRLIEDAVQRPIETMVASSTLILQRPGLGHSAVDPGRLLYGMMAAGPEMPPFQPIVPRISSRLLQVTPFDEARLLTVGYADKTAIPAGGATGVFPLGWIDGLSAHRGFGEVLIRGTRLSVVARTLQHSIVNLSGLSDVRVGDEVVLVGAQGDEQIGLEAMASAQGMSVTEAHFRLLAAIAAGVPNGRQHG</sequence>
<gene>
    <name evidence="8" type="ordered locus">Swit_4139</name>
</gene>
<evidence type="ECO:0000256" key="2">
    <source>
        <dbReference type="ARBA" id="ARBA00001933"/>
    </source>
</evidence>
<dbReference type="Proteomes" id="UP000001989">
    <property type="component" value="Chromosome"/>
</dbReference>
<dbReference type="InterPro" id="IPR009006">
    <property type="entry name" value="Ala_racemase/Decarboxylase_C"/>
</dbReference>
<comment type="catalytic activity">
    <reaction evidence="1">
        <text>L-alanine = D-alanine</text>
        <dbReference type="Rhea" id="RHEA:20249"/>
        <dbReference type="ChEBI" id="CHEBI:57416"/>
        <dbReference type="ChEBI" id="CHEBI:57972"/>
        <dbReference type="EC" id="5.1.1.1"/>
    </reaction>
</comment>
<dbReference type="InterPro" id="IPR000821">
    <property type="entry name" value="Ala_racemase"/>
</dbReference>
<dbReference type="GO" id="GO:0005829">
    <property type="term" value="C:cytosol"/>
    <property type="evidence" value="ECO:0007669"/>
    <property type="project" value="TreeGrafter"/>
</dbReference>
<protein>
    <recommendedName>
        <fullName evidence="3">alanine racemase</fullName>
        <ecNumber evidence="3">5.1.1.1</ecNumber>
    </recommendedName>
</protein>
<dbReference type="KEGG" id="swi:Swit_4139"/>
<evidence type="ECO:0000256" key="1">
    <source>
        <dbReference type="ARBA" id="ARBA00000316"/>
    </source>
</evidence>
<keyword evidence="5" id="KW-0413">Isomerase</keyword>
<accession>A0A9J9HFG8</accession>
<dbReference type="GO" id="GO:0030632">
    <property type="term" value="P:D-alanine biosynthetic process"/>
    <property type="evidence" value="ECO:0007669"/>
    <property type="project" value="TreeGrafter"/>
</dbReference>
<dbReference type="Gene3D" id="2.40.37.10">
    <property type="entry name" value="Lyase, Ornithine Decarboxylase, Chain A, domain 1"/>
    <property type="match status" value="1"/>
</dbReference>
<dbReference type="AlphaFoldDB" id="A0A9J9HFG8"/>
<feature type="domain" description="Cyclic nucleotide-binding" evidence="7">
    <location>
        <begin position="97"/>
        <end position="180"/>
    </location>
</feature>
<dbReference type="InterPro" id="IPR029066">
    <property type="entry name" value="PLP-binding_barrel"/>
</dbReference>
<feature type="modified residue" description="N6-(pyridoxal phosphate)lysine" evidence="6">
    <location>
        <position position="52"/>
    </location>
</feature>
<dbReference type="InterPro" id="IPR011079">
    <property type="entry name" value="Ala_racemase_C"/>
</dbReference>
<comment type="cofactor">
    <cofactor evidence="2 6">
        <name>pyridoxal 5'-phosphate</name>
        <dbReference type="ChEBI" id="CHEBI:597326"/>
    </cofactor>
</comment>
<keyword evidence="9" id="KW-1185">Reference proteome</keyword>
<dbReference type="CDD" id="cd00430">
    <property type="entry name" value="PLPDE_III_AR"/>
    <property type="match status" value="1"/>
</dbReference>
<evidence type="ECO:0000313" key="9">
    <source>
        <dbReference type="Proteomes" id="UP000001989"/>
    </source>
</evidence>
<dbReference type="PANTHER" id="PTHR30511:SF0">
    <property type="entry name" value="ALANINE RACEMASE, CATABOLIC-RELATED"/>
    <property type="match status" value="1"/>
</dbReference>
<dbReference type="SUPFAM" id="SSF51419">
    <property type="entry name" value="PLP-binding barrel"/>
    <property type="match status" value="1"/>
</dbReference>
<evidence type="ECO:0000256" key="6">
    <source>
        <dbReference type="PIRSR" id="PIRSR600821-50"/>
    </source>
</evidence>
<keyword evidence="4 6" id="KW-0663">Pyridoxal phosphate</keyword>
<dbReference type="InterPro" id="IPR000595">
    <property type="entry name" value="cNMP-bd_dom"/>
</dbReference>
<organism evidence="8 9">
    <name type="scientific">Rhizorhabdus wittichii (strain DSM 6014 / CCUG 31198 / JCM 15750 / NBRC 105917 / EY 4224 / RW1)</name>
    <name type="common">Sphingomonas wittichii</name>
    <dbReference type="NCBI Taxonomy" id="392499"/>
    <lineage>
        <taxon>Bacteria</taxon>
        <taxon>Pseudomonadati</taxon>
        <taxon>Pseudomonadota</taxon>
        <taxon>Alphaproteobacteria</taxon>
        <taxon>Sphingomonadales</taxon>
        <taxon>Sphingomonadaceae</taxon>
        <taxon>Rhizorhabdus</taxon>
    </lineage>
</organism>
<evidence type="ECO:0000256" key="4">
    <source>
        <dbReference type="ARBA" id="ARBA00022898"/>
    </source>
</evidence>
<dbReference type="Pfam" id="PF01168">
    <property type="entry name" value="Ala_racemase_N"/>
    <property type="match status" value="1"/>
</dbReference>